<sequence length="105" mass="11906">MKIVHTISKAKFKVSTPDVAGSELELDFNPIIEQFSLSGSFTLIHWQARPKGHREFGIYHSDNNSYRCLENTPKAYYGSVELLMLDDSQNNTIPSAVILHRGNLR</sequence>
<evidence type="ECO:0000313" key="2">
    <source>
        <dbReference type="EMBL" id="MCC0179863.1"/>
    </source>
</evidence>
<accession>A0A964FMI1</accession>
<evidence type="ECO:0000313" key="1">
    <source>
        <dbReference type="EMBL" id="MCC0179640.1"/>
    </source>
</evidence>
<dbReference type="EMBL" id="JADWDC010000125">
    <property type="protein sequence ID" value="MCC0179863.1"/>
    <property type="molecule type" value="Genomic_DNA"/>
</dbReference>
<dbReference type="RefSeq" id="WP_229642739.1">
    <property type="nucleotide sequence ID" value="NZ_JADWDC010000098.1"/>
</dbReference>
<protein>
    <submittedName>
        <fullName evidence="2">Uncharacterized protein</fullName>
    </submittedName>
</protein>
<dbReference type="AlphaFoldDB" id="A0A964FMI1"/>
<gene>
    <name evidence="1" type="ORF">I4641_22040</name>
    <name evidence="2" type="ORF">I4641_23275</name>
</gene>
<keyword evidence="3" id="KW-1185">Reference proteome</keyword>
<proteinExistence type="predicted"/>
<name>A0A964FMI1_9CYAN</name>
<reference evidence="2" key="1">
    <citation type="journal article" date="2021" name="Antonie Van Leeuwenhoek">
        <title>Draft genome and description of Waterburya agarophytonicola gen. nov. sp. nov. (Pleurocapsales, Cyanobacteria): a seaweed symbiont.</title>
        <authorList>
            <person name="Bonthond G."/>
            <person name="Shalygin S."/>
            <person name="Bayer T."/>
            <person name="Weinberger F."/>
        </authorList>
    </citation>
    <scope>NUCLEOTIDE SEQUENCE</scope>
    <source>
        <strain evidence="2">KI4</strain>
    </source>
</reference>
<comment type="caution">
    <text evidence="2">The sequence shown here is derived from an EMBL/GenBank/DDBJ whole genome shotgun (WGS) entry which is preliminary data.</text>
</comment>
<dbReference type="Proteomes" id="UP000729733">
    <property type="component" value="Unassembled WGS sequence"/>
</dbReference>
<dbReference type="EMBL" id="JADWDC010000098">
    <property type="protein sequence ID" value="MCC0179640.1"/>
    <property type="molecule type" value="Genomic_DNA"/>
</dbReference>
<evidence type="ECO:0000313" key="3">
    <source>
        <dbReference type="Proteomes" id="UP000729733"/>
    </source>
</evidence>
<organism evidence="2 3">
    <name type="scientific">Waterburya agarophytonicola KI4</name>
    <dbReference type="NCBI Taxonomy" id="2874699"/>
    <lineage>
        <taxon>Bacteria</taxon>
        <taxon>Bacillati</taxon>
        <taxon>Cyanobacteriota</taxon>
        <taxon>Cyanophyceae</taxon>
        <taxon>Pleurocapsales</taxon>
        <taxon>Hyellaceae</taxon>
        <taxon>Waterburya</taxon>
        <taxon>Waterburya agarophytonicola</taxon>
    </lineage>
</organism>